<feature type="coiled-coil region" evidence="32">
    <location>
        <begin position="628"/>
        <end position="662"/>
    </location>
</feature>
<keyword evidence="24 32" id="KW-0175">Coiled coil</keyword>
<dbReference type="GO" id="GO:0019082">
    <property type="term" value="P:viral protein processing"/>
    <property type="evidence" value="ECO:0007669"/>
    <property type="project" value="UniProtKB-UniRule"/>
</dbReference>
<feature type="chain" id="PRO_5023575629" description="Envelope glycoprotein gp160" evidence="32">
    <location>
        <begin position="32"/>
        <end position="859"/>
    </location>
</feature>
<feature type="region of interest" description="CD4-binding loop" evidence="32">
    <location>
        <begin position="358"/>
        <end position="368"/>
    </location>
</feature>
<keyword evidence="11 32" id="KW-0945">Host-virus interaction</keyword>
<comment type="PTM">
    <text evidence="32">Palmitoylation of the transmembrane protein and of Env polyprotein (prior to its proteolytic cleavage) is essential for their association with host cell membrane lipid rafts. Palmitoylation is therefore required for envelope trafficking to classical lipid rafts, but not for viral replication.</text>
</comment>
<keyword evidence="16 32" id="KW-0732">Signal</keyword>
<comment type="subcellular location">
    <molecule>Transmembrane protein gp41</molecule>
    <subcellularLocation>
        <location evidence="32">Virion membrane</location>
        <topology evidence="32">Single-pass type I membrane protein</topology>
    </subcellularLocation>
    <subcellularLocation>
        <location evidence="32">Host cell membrane</location>
        <topology evidence="32">Single-pass type I membrane protein</topology>
    </subcellularLocation>
    <subcellularLocation>
        <location evidence="32">Host endosome membrane</location>
        <topology evidence="32">Single-pass type I membrane protein</topology>
    </subcellularLocation>
    <text evidence="32">It is probably concentrated at the site of budding and incorporated into the virions possibly by contacts between the cytoplasmic tail of Env and the N-terminus of Gag.</text>
</comment>
<comment type="subcellular location">
    <molecule>Surface protein gp120</molecule>
    <subcellularLocation>
        <location evidence="32">Virion membrane</location>
        <topology evidence="32">Peripheral membrane protein</topology>
    </subcellularLocation>
    <subcellularLocation>
        <location evidence="32">Host cell membrane</location>
        <topology evidence="32">Peripheral membrane protein</topology>
    </subcellularLocation>
    <subcellularLocation>
        <location evidence="32">Host endosome membrane</location>
        <topology evidence="32">Single-pass type I membrane protein</topology>
    </subcellularLocation>
    <text evidence="32">The surface protein is not anchored to the viral envelope, but associates with the extravirion surface through its binding to TM. It is probably concentrated at the site of budding and incorporated into the virions possibly by contacts between the cytoplasmic tail of Env and the N-terminus of Gag.</text>
</comment>
<sequence>MRVMGMLRNCQQWWIWGILGFWMLINCNVGGNLWVTVYYGVPVWKEAKTTLFCASDAKAYEREVHNVWATHACVPTDPNPQEMVLENVTENFNMWKNDMVDQMHEDIISLWDQSLKPCVKLTPLCVTLKCGNVTKNNTVTTNDTLNGEIKNCSFNIPTELRDKKKNVSALFYSLDIVPLKNESENEYRLISCNTSTITQACPKVSFDPIPIHYCAPAGYAILKCNNNTFNGTGPCNNVSTVQCTHGIKPVVSTQLLLNGSLAKEGIVIRSENLTNNVKTIIVQFKTPVKIVCTRPNNNTRKSVRIGPGQTFYATGDIIGNIRQAHCNISEETWNQTLQNLVTKLKEHFPNKTIQFKPSSGGDLEITTHSFNCRGEFFYCNTSKLFNSTYMANNTDVSNSTLNSTSNTTITLPCRIKQIINMWQGVGRAMYAPPIAGNITCKSNITGVLLTRDGGESNGTEEVFRPGGGDMRDNWRSELYKYKVVEIKPLGIAPTGAKRRVVEREKRAVGIGAVFLGFLGAAGSTMGAASITLTVQARQLLSGIVQQQSNLLRAIEAQQHLLQLTVWGIKQLQTRVLAIERYLKDQQLLGIWGCSGKLICTTNVPWNSSWSNKSQTDIWNNMTWMQWDKEINNYTNTIYRLLEESQNQQEKNEKDLLALDSWNNLWNWFDITKWLWYIKIFIMIVGGLIGLKIIFAVISIVNRVRQGYSPLSFQTLIPQPRGRPDRLGRIEEEGGEQDSDRSVRLVNGFLALAWEDLRSLCLFSYRLLKDFILVVVRAVELLGRSSLRGIQRGWEALKYLGSLGQYWGLELKKSAISLLDTIAIAVAEGTDRIIEVVLRIWRALCRIPTRIRQGFEAALL</sequence>
<dbReference type="FunFam" id="2.170.40.20:FF:000003">
    <property type="entry name" value="Envelope glycoprotein gp160"/>
    <property type="match status" value="1"/>
</dbReference>
<evidence type="ECO:0000256" key="9">
    <source>
        <dbReference type="ARBA" id="ARBA00022511"/>
    </source>
</evidence>
<comment type="miscellaneous">
    <text evidence="32">Inhibitors targeting HIV-1 viral envelope proteins are used as antiretroviral drugs. Attachment of virions to the cell surface via non-specific interactions and CD4 binding can be blocked by inhibitors that include cyanovirin-N, cyclotriazadisulfonamide analogs, PRO 2000, TNX 355 and PRO 542. In addition, BMS 806 can block CD4-induced conformational changes. Env interactions with the coreceptor molecules can be targeted by CCR5 antagonists including SCH-D, maraviroc (UK 427857) and aplaviroc (GW 873140), and the CXCR4 antagonist AMD 070. Fusion of viral and cellular membranes can be inhibited by peptides such as enfuvirtide and tifuvirtide (T 1249). Resistance to inhibitors associated with mutations in Env are observed. Most of the time, single mutations confer only a modest reduction in drug susceptibility. Combination of several mutations is usually required to develop a high-level drug resistance.</text>
</comment>
<evidence type="ECO:0000256" key="13">
    <source>
        <dbReference type="ARBA" id="ARBA00022685"/>
    </source>
</evidence>
<evidence type="ECO:0000256" key="31">
    <source>
        <dbReference type="ARBA" id="ARBA00023296"/>
    </source>
</evidence>
<evidence type="ECO:0000256" key="22">
    <source>
        <dbReference type="ARBA" id="ARBA00022989"/>
    </source>
</evidence>
<keyword evidence="8 32" id="KW-1170">Fusion of virus membrane with host endosomal membrane</keyword>
<feature type="short sequence motif" description="Di-leucine internalization motif" evidence="32">
    <location>
        <begin position="858"/>
        <end position="859"/>
    </location>
</feature>
<keyword evidence="18 32" id="KW-0946">Virion</keyword>
<keyword evidence="12 32" id="KW-1162">Viral penetration into host cytoplasm</keyword>
<dbReference type="GO" id="GO:1903911">
    <property type="term" value="P:positive regulation of receptor clustering"/>
    <property type="evidence" value="ECO:0007669"/>
    <property type="project" value="UniProtKB-UniRule"/>
</dbReference>
<evidence type="ECO:0000256" key="7">
    <source>
        <dbReference type="ARBA" id="ARBA00022506"/>
    </source>
</evidence>
<dbReference type="Gene3D" id="1.20.5.490">
    <property type="entry name" value="Single helix bin"/>
    <property type="match status" value="1"/>
</dbReference>
<evidence type="ECO:0000256" key="30">
    <source>
        <dbReference type="ARBA" id="ARBA00023288"/>
    </source>
</evidence>
<dbReference type="FunFam" id="2.170.40.20:FF:000002">
    <property type="entry name" value="Envelope glycoprotein gp160"/>
    <property type="match status" value="1"/>
</dbReference>
<dbReference type="InterPro" id="IPR000328">
    <property type="entry name" value="GP41-like"/>
</dbReference>
<dbReference type="GO" id="GO:0019062">
    <property type="term" value="P:virion attachment to host cell"/>
    <property type="evidence" value="ECO:0007669"/>
    <property type="project" value="UniProtKB-UniRule"/>
</dbReference>
<evidence type="ECO:0000256" key="5">
    <source>
        <dbReference type="ARBA" id="ARBA00004578"/>
    </source>
</evidence>
<comment type="PTM">
    <text evidence="32">Highly glycosylated by host. The high number of glycan on the protein is reffered to as 'glycan shield' because it contributes to hide protein sequence from adaptive immune system.</text>
</comment>
<dbReference type="GO" id="GO:0055036">
    <property type="term" value="C:virion membrane"/>
    <property type="evidence" value="ECO:0007669"/>
    <property type="project" value="UniProtKB-SubCell"/>
</dbReference>
<comment type="subunit">
    <text evidence="32">The mature envelope protein (Env) consists of a homotrimer of non-covalently associated gp120-gp41 heterodimers. The resulting complex protrudes from the virus surface as a spike. There seems to be as few as 10 spikes on the average virion. Surface protein gp120 interacts with host CD4, CCR5 and CXCR4. Gp120 also interacts with the C-type lectins CD209/DC-SIGN and CLEC4M/DC-SIGNR (collectively referred to as DC-SIGN(R)). Gp120 and gp41 interact with GalCer. Gp120 interacts with host ITGA4/ITGB7 complex; on CD4+ T-cells, this interaction results in rapid activation of integrin ITGAL/LFA-1, which facilitates efficient cell-to-cell spreading of HIV-1. Gp120 interacts with cell-associated heparan sulfate; this interaction increases virus infectivity on permissive cells and may be involved in infection of CD4- cells.</text>
</comment>
<feature type="disulfide bond" evidence="32">
    <location>
        <begin position="214"/>
        <end position="243"/>
    </location>
</feature>
<dbReference type="FunFam" id="1.10.287.210:FF:000001">
    <property type="entry name" value="Envelope glycoprotein gp160"/>
    <property type="match status" value="1"/>
</dbReference>
<feature type="domain" description="Human immunodeficiency virus 1 envelope glycoprotein Gp120" evidence="34">
    <location>
        <begin position="147"/>
        <end position="506"/>
    </location>
</feature>
<comment type="domain">
    <text evidence="32">The membrane proximal external region (MPER) present in gp41 is a tryptophan-rich region recognized by the antibodies 2F5, Z13, and 4E10. MPER seems to play a role in fusion.</text>
</comment>
<dbReference type="Gene3D" id="1.10.287.210">
    <property type="match status" value="1"/>
</dbReference>
<feature type="disulfide bond" evidence="32">
    <location>
        <begin position="224"/>
        <end position="235"/>
    </location>
</feature>
<feature type="transmembrane region" description="Helical" evidence="33">
    <location>
        <begin position="673"/>
        <end position="700"/>
    </location>
</feature>
<comment type="function">
    <text evidence="32">Transmembrane protein gp41: Acts as a class I viral fusion protein. Under the current model, the protein has at least 3 conformational states: pre-fusion native state, pre-hairpin intermediate state, and post-fusion hairpin state. During fusion of viral and target intracellular membranes, the coiled coil regions (heptad repeats) assume a trimer-of-hairpins structure, positioning the fusion peptide in close proximity to the C-terminal region of the ectodomain. The formation of this structure appears to drive apposition and subsequent fusion of viral and target cell membranes. Complete fusion occurs in host cell endosomes and is dynamin-dependent, however some lipid transfer might occur at the plasma membrane. The virus undergoes clathrin-dependent internalization long before endosomal fusion, thus minimizing the surface exposure of conserved viral epitopes during fusion and reducing the efficacy of inhibitors targeting these epitopes. Membranes fusion leads to delivery of the nucleocapsid into the cytoplasm.</text>
</comment>
<dbReference type="GO" id="GO:0005198">
    <property type="term" value="F:structural molecule activity"/>
    <property type="evidence" value="ECO:0007669"/>
    <property type="project" value="UniProtKB-UniRule"/>
</dbReference>
<dbReference type="CDD" id="cd09909">
    <property type="entry name" value="HIV-1-like_HR1-HR2"/>
    <property type="match status" value="1"/>
</dbReference>
<evidence type="ECO:0000256" key="32">
    <source>
        <dbReference type="HAMAP-Rule" id="MF_04083"/>
    </source>
</evidence>
<evidence type="ECO:0000256" key="24">
    <source>
        <dbReference type="ARBA" id="ARBA00023054"/>
    </source>
</evidence>
<keyword evidence="19 32" id="KW-1043">Host membrane</keyword>
<evidence type="ECO:0000256" key="4">
    <source>
        <dbReference type="ARBA" id="ARBA00004563"/>
    </source>
</evidence>
<dbReference type="Gene3D" id="2.170.40.20">
    <property type="entry name" value="Human immunodeficiency virus 1, Gp160, envelope glycoprotein"/>
    <property type="match status" value="2"/>
</dbReference>
<feature type="domain" description="Retroviral envelope protein GP41-like" evidence="35">
    <location>
        <begin position="525"/>
        <end position="715"/>
    </location>
</feature>
<dbReference type="InterPro" id="IPR037527">
    <property type="entry name" value="Gp160"/>
</dbReference>
<evidence type="ECO:0000256" key="11">
    <source>
        <dbReference type="ARBA" id="ARBA00022581"/>
    </source>
</evidence>
<dbReference type="GO" id="GO:0075512">
    <property type="term" value="P:clathrin-dependent endocytosis of virus by host cell"/>
    <property type="evidence" value="ECO:0007669"/>
    <property type="project" value="UniProtKB-UniRule"/>
</dbReference>
<dbReference type="InterPro" id="IPR000777">
    <property type="entry name" value="HIV1_Gp120"/>
</dbReference>
<keyword evidence="22 32" id="KW-1133">Transmembrane helix</keyword>
<dbReference type="GO" id="GO:0019064">
    <property type="term" value="P:fusion of virus membrane with host plasma membrane"/>
    <property type="evidence" value="ECO:0007669"/>
    <property type="project" value="UniProtKB-UniRule"/>
</dbReference>
<evidence type="ECO:0000256" key="21">
    <source>
        <dbReference type="ARBA" id="ARBA00022890"/>
    </source>
</evidence>
<evidence type="ECO:0000256" key="20">
    <source>
        <dbReference type="ARBA" id="ARBA00022879"/>
    </source>
</evidence>
<dbReference type="InterPro" id="IPR036377">
    <property type="entry name" value="Gp120_core_sf"/>
</dbReference>
<keyword evidence="27 32" id="KW-1015">Disulfide bond</keyword>
<feature type="disulfide bond" evidence="32">
    <location>
        <begin position="593"/>
        <end position="599"/>
    </location>
</feature>
<evidence type="ECO:0000256" key="25">
    <source>
        <dbReference type="ARBA" id="ARBA00023136"/>
    </source>
</evidence>
<organism evidence="36">
    <name type="scientific">Human immunodeficiency virus type 1</name>
    <name type="common">HIV-1</name>
    <dbReference type="NCBI Taxonomy" id="11676"/>
    <lineage>
        <taxon>Viruses</taxon>
        <taxon>Riboviria</taxon>
        <taxon>Pararnavirae</taxon>
        <taxon>Artverviricota</taxon>
        <taxon>Revtraviricetes</taxon>
        <taxon>Ortervirales</taxon>
        <taxon>Retroviridae</taxon>
        <taxon>Orthoretrovirinae</taxon>
        <taxon>Lentivirus</taxon>
        <taxon>Lentivirus humimdef1</taxon>
    </lineage>
</organism>
<keyword evidence="28 32" id="KW-0325">Glycoprotein</keyword>
<evidence type="ECO:0000256" key="23">
    <source>
        <dbReference type="ARBA" id="ARBA00023046"/>
    </source>
</evidence>
<feature type="region of interest" description="MPER; binding to GalCer" evidence="32">
    <location>
        <begin position="657"/>
        <end position="678"/>
    </location>
</feature>
<comment type="function">
    <text evidence="32">Surface protein gp120: Attaches the virus to the host lymphoid cell by binding to the primary receptor CD4. This interaction induces a structural rearrangement creating a high affinity binding site for a chemokine coreceptor like CXCR4 and/or CCR5. Acts as a ligand for CD209/DC-SIGN and CLEC4M/DC-SIGNR, which are respectively found on dendritic cells (DCs), and on endothelial cells of liver sinusoids and lymph node sinuses. These interactions allow capture of viral particles at mucosal surfaces by these cells and subsequent transmission to permissive cells. HIV subverts the migration properties of dendritic cells to gain access to CD4+ T-cells in lymph nodes. Virus transmission to permissive T-cells occurs either in trans (without DCs infection, through viral capture and transmission), or in cis (following DCs productive infection, through the usual CD4-gp120 interaction), thereby inducing a robust infection. In trans infection, bound virions remain infectious over days and it is proposed that they are not degraded, but protected in non-lysosomal acidic organelles within the DCs close to the cell membrane thus contributing to the viral infectious potential during DCs' migration from the periphery to the lymphoid tissues. On arrival at lymphoid tissues, intact virions recycle back to DCs' cell surface allowing virus transmission to CD4+ T-cells.</text>
</comment>
<evidence type="ECO:0000256" key="14">
    <source>
        <dbReference type="ARBA" id="ARBA00022692"/>
    </source>
</evidence>
<keyword evidence="13 32" id="KW-0165">Cleavage on pair of basic residues</keyword>
<dbReference type="GO" id="GO:0019031">
    <property type="term" value="C:viral envelope"/>
    <property type="evidence" value="ECO:0007669"/>
    <property type="project" value="UniProtKB-KW"/>
</dbReference>
<dbReference type="SUPFAM" id="SSF56502">
    <property type="entry name" value="gp120 core"/>
    <property type="match status" value="2"/>
</dbReference>
<feature type="chain" id="PRO_5023575630" description="Transmembrane protein gp41" evidence="32">
    <location>
        <begin position="507"/>
        <end position="859"/>
    </location>
</feature>
<organismHost>
    <name type="scientific">Homo sapiens</name>
    <name type="common">Human</name>
    <dbReference type="NCBI Taxonomy" id="9606"/>
</organismHost>
<evidence type="ECO:0000256" key="2">
    <source>
        <dbReference type="ARBA" id="ARBA00004433"/>
    </source>
</evidence>
<evidence type="ECO:0000256" key="26">
    <source>
        <dbReference type="ARBA" id="ARBA00023139"/>
    </source>
</evidence>
<evidence type="ECO:0000256" key="33">
    <source>
        <dbReference type="RuleBase" id="RU363095"/>
    </source>
</evidence>
<evidence type="ECO:0000256" key="3">
    <source>
        <dbReference type="ARBA" id="ARBA00004505"/>
    </source>
</evidence>
<evidence type="ECO:0000256" key="28">
    <source>
        <dbReference type="ARBA" id="ARBA00023180"/>
    </source>
</evidence>
<feature type="disulfide bond" evidence="32">
    <location>
        <begin position="53"/>
        <end position="73"/>
    </location>
</feature>
<reference evidence="36" key="1">
    <citation type="journal article" date="2012" name="PLoS Pathog.">
        <title>Transmitted/founder and chronic subtype C HIV-1 use CD4 and CCR5 receptors with equal efficiency and are not inhibited by blocking the integrin alpha4beta7.</title>
        <authorList>
            <person name="Parrish N.F."/>
            <person name="Wilen C.B."/>
            <person name="Banks L.B."/>
            <person name="Iyer S.S."/>
            <person name="Pfaff J.M."/>
            <person name="Salazar-Gonzalez J.F."/>
            <person name="Salazar M.G."/>
            <person name="Decker J.M."/>
            <person name="Parrish E.H."/>
            <person name="Berg A."/>
            <person name="Hopper J."/>
            <person name="Hora B."/>
            <person name="Kumar A."/>
            <person name="Mahlokozera T."/>
            <person name="Yuan S."/>
            <person name="Coleman C."/>
            <person name="Vermeulen M."/>
            <person name="Ding H."/>
            <person name="Ochsenbauer C."/>
            <person name="Tilton J.C."/>
            <person name="Permar S.R."/>
            <person name="Kappes J.C."/>
            <person name="Betts M.R."/>
            <person name="Busch M.P."/>
            <person name="Gao F."/>
            <person name="Montefiori D."/>
            <person name="Haynes B.F."/>
            <person name="Shaw G.M."/>
            <person name="Hahn B.H."/>
            <person name="Doms R.W."/>
        </authorList>
    </citation>
    <scope>NUCLEOTIDE SEQUENCE</scope>
    <source>
        <strain evidence="36">19157834_3C9</strain>
    </source>
</reference>
<evidence type="ECO:0000313" key="36">
    <source>
        <dbReference type="EMBL" id="AFD93491.1"/>
    </source>
</evidence>
<evidence type="ECO:0000256" key="15">
    <source>
        <dbReference type="ARBA" id="ARBA00022703"/>
    </source>
</evidence>
<evidence type="ECO:0000256" key="12">
    <source>
        <dbReference type="ARBA" id="ARBA00022595"/>
    </source>
</evidence>
<dbReference type="HAMAP" id="MF_04083">
    <property type="entry name" value="HIV_ENV"/>
    <property type="match status" value="1"/>
</dbReference>
<evidence type="ECO:0000256" key="1">
    <source>
        <dbReference type="ARBA" id="ARBA00004402"/>
    </source>
</evidence>
<keyword evidence="15 32" id="KW-0053">Apoptosis</keyword>
<comment type="similarity">
    <text evidence="32">Belongs to the HIV-1 env protein family.</text>
</comment>
<comment type="domain">
    <text evidence="32 33">The 17 amino acids long immunosuppressive region is present in many retroviral envelope proteins. Synthetic peptides derived from this relatively conserved sequence inhibit immune function in vitro and in vivo.</text>
</comment>
<keyword evidence="20 32" id="KW-0261">Viral envelope protein</keyword>
<evidence type="ECO:0000256" key="27">
    <source>
        <dbReference type="ARBA" id="ARBA00023157"/>
    </source>
</evidence>
<dbReference type="Pfam" id="PF00517">
    <property type="entry name" value="GP41"/>
    <property type="match status" value="1"/>
</dbReference>
<dbReference type="EMBL" id="JQ754208">
    <property type="protein sequence ID" value="AFD93491.1"/>
    <property type="molecule type" value="Genomic_RNA"/>
</dbReference>
<evidence type="ECO:0000259" key="34">
    <source>
        <dbReference type="Pfam" id="PF00516"/>
    </source>
</evidence>
<comment type="domain">
    <text evidence="32">The YXXL motif is involved in determining the exact site of viral release at the surface of infected mononuclear cells and promotes endocytosis. YXXL and di-leucine endocytosis motifs interact directly or indirectly with the clathrin adapter complexes, opperate independently, and their activities are not additive.</text>
</comment>
<dbReference type="FunFam" id="1.20.5.490:FF:000001">
    <property type="entry name" value="Envelope glycoprotein gp160"/>
    <property type="match status" value="1"/>
</dbReference>
<evidence type="ECO:0000256" key="19">
    <source>
        <dbReference type="ARBA" id="ARBA00022870"/>
    </source>
</evidence>
<evidence type="ECO:0000259" key="35">
    <source>
        <dbReference type="Pfam" id="PF00517"/>
    </source>
</evidence>
<keyword evidence="17 32" id="KW-1161">Viral attachment to host cell</keyword>
<feature type="lipid moiety-binding region" description="S-palmitoyl cysteine; by host" evidence="32">
    <location>
        <position position="760"/>
    </location>
</feature>
<comment type="miscellaneous">
    <text evidence="32">HIV-1 lineages are divided in three main groups, M (for Major), O (for Outlier), and N (for New, or Non-M, Non-O). The vast majority of strains found worldwide belong to the group M. Group O seems to be endemic to and largely confined to Cameroon and neighboring countries in West Central Africa, where these viruses represent a small minority of HIV-1 strains. The group N is represented by a limited number of isolates from Cameroonian persons. The group M is further subdivided in 9 clades or subtypes (A to D, F to H, J and K).</text>
</comment>
<feature type="short sequence motif" description="YXXL motif; contains endocytosis signal" evidence="32">
    <location>
        <begin position="707"/>
        <end position="710"/>
    </location>
</feature>
<dbReference type="GO" id="GO:0039654">
    <property type="term" value="P:fusion of virus membrane with host endosome membrane"/>
    <property type="evidence" value="ECO:0007669"/>
    <property type="project" value="UniProtKB-UniRule"/>
</dbReference>
<comment type="function">
    <text evidence="32">Envelope glycoprotein gp160: Oligomerizes in the host endoplasmic reticulum into predominantly trimers. In a second time, gp160 transits in the host Golgi, where glycosylation is completed. The precursor is then proteolytically cleaved in the trans-Golgi and thereby activated by cellular furin or furin-like proteases to produce gp120 and gp41.</text>
</comment>
<proteinExistence type="inferred from homology"/>
<name>H9EI13_HV1</name>
<keyword evidence="14 32" id="KW-0812">Transmembrane</keyword>
<comment type="domain">
    <text evidence="32">The CD4-binding region is targeted by the antibody b12.</text>
</comment>
<keyword evidence="7 32" id="KW-1168">Fusion of virus membrane with host membrane</keyword>
<comment type="subcellular location">
    <subcellularLocation>
        <location evidence="3">Host cell membrane</location>
        <topology evidence="3">Peripheral membrane protein</topology>
    </subcellularLocation>
    <subcellularLocation>
        <location evidence="1">Host cell membrane</location>
        <topology evidence="1">Single-pass type I membrane protein</topology>
    </subcellularLocation>
    <subcellularLocation>
        <location evidence="2">Host endosome membrane</location>
        <topology evidence="2">Peripheral membrane protein</topology>
    </subcellularLocation>
    <subcellularLocation>
        <location evidence="5">Host endosome membrane</location>
        <topology evidence="5">Single-pass type I membrane protein</topology>
    </subcellularLocation>
    <subcellularLocation>
        <location evidence="6">Virion membrane</location>
        <topology evidence="6">Peripheral membrane protein</topology>
    </subcellularLocation>
    <subcellularLocation>
        <location evidence="4">Virion membrane</location>
        <topology evidence="4">Single-pass type I membrane protein</topology>
    </subcellularLocation>
</comment>
<dbReference type="Pfam" id="PF00516">
    <property type="entry name" value="GP120"/>
    <property type="match status" value="2"/>
</dbReference>
<feature type="topological domain" description="Cytoplasmic" evidence="32">
    <location>
        <begin position="701"/>
        <end position="859"/>
    </location>
</feature>
<dbReference type="GO" id="GO:0016020">
    <property type="term" value="C:membrane"/>
    <property type="evidence" value="ECO:0007669"/>
    <property type="project" value="UniProtKB-UniRule"/>
</dbReference>
<reference evidence="36" key="2">
    <citation type="submission" date="2012-03" db="EMBL/GenBank/DDBJ databases">
        <authorList>
            <person name="Parrish N."/>
            <person name="Wilen C."/>
            <person name="Banks L."/>
            <person name="Iyer S."/>
            <person name="Pfaff J."/>
            <person name="Salazar-Gonzalez J."/>
            <person name="Salazar M."/>
            <person name="Decker J."/>
            <person name="Parrish E."/>
            <person name="Berg A."/>
            <person name="Hooper J."/>
            <person name="Mahlokozera T."/>
            <person name="Yuan S."/>
            <person name="Coleman C."/>
            <person name="Vermeulen M."/>
            <person name="Ochsenbauer C."/>
            <person name="Tilton J."/>
            <person name="Permar S."/>
            <person name="Kappes J."/>
            <person name="Betts M."/>
            <person name="Busch M."/>
            <person name="Gao F."/>
            <person name="Montefiori D."/>
            <person name="Haynes B."/>
            <person name="Shaw G."/>
            <person name="Hahn B."/>
            <person name="Doms R."/>
        </authorList>
    </citation>
    <scope>NUCLEOTIDE SEQUENCE</scope>
    <source>
        <strain evidence="36">19157834_3C9</strain>
    </source>
</reference>
<keyword evidence="31 32" id="KW-1160">Virus entry into host cell</keyword>
<feature type="region of interest" description="Immunosuppression" evidence="32">
    <location>
        <begin position="569"/>
        <end position="587"/>
    </location>
</feature>
<comment type="caution">
    <text evidence="32 33">Lacks conserved residue(s) required for the propagation of feature annotation.</text>
</comment>
<dbReference type="GO" id="GO:0020002">
    <property type="term" value="C:host cell plasma membrane"/>
    <property type="evidence" value="ECO:0007669"/>
    <property type="project" value="UniProtKB-SubCell"/>
</dbReference>
<evidence type="ECO:0000256" key="6">
    <source>
        <dbReference type="ARBA" id="ARBA00004650"/>
    </source>
</evidence>
<dbReference type="GO" id="GO:0044175">
    <property type="term" value="C:host cell endosome membrane"/>
    <property type="evidence" value="ECO:0007669"/>
    <property type="project" value="UniProtKB-SubCell"/>
</dbReference>
<comment type="PTM">
    <text evidence="32">Specific enzymatic cleavages in vivo yield mature proteins. Envelope glycoproteins are synthesized as a inactive precursor that is heavily N-glycosylated and processed likely by host cell furin in the Golgi to yield the mature SU and TM proteins. The cleavage site between SU and TM requires the minimal sequence [KR]-X-[KR]-R. About 2 of the 9 disulfide bonds of gp41 are reduced by P4HB/PDI, following binding to CD4 receptor.</text>
</comment>
<feature type="domain" description="Human immunodeficiency virus 1 envelope glycoprotein Gp120" evidence="34">
    <location>
        <begin position="33"/>
        <end position="143"/>
    </location>
</feature>
<dbReference type="GO" id="GO:0052031">
    <property type="term" value="P:symbiont-mediated perturbation of host defense response"/>
    <property type="evidence" value="ECO:0007669"/>
    <property type="project" value="UniProtKB-UniRule"/>
</dbReference>
<evidence type="ECO:0000256" key="17">
    <source>
        <dbReference type="ARBA" id="ARBA00022804"/>
    </source>
</evidence>
<accession>H9EI13</accession>
<gene>
    <name evidence="32 36" type="primary">env</name>
</gene>
<keyword evidence="9 32" id="KW-1032">Host cell membrane</keyword>
<feature type="transmembrane region" description="Helical" evidence="33">
    <location>
        <begin position="13"/>
        <end position="41"/>
    </location>
</feature>
<keyword evidence="30 32" id="KW-0449">Lipoprotein</keyword>
<feature type="region of interest" description="V5" evidence="32">
    <location>
        <begin position="456"/>
        <end position="466"/>
    </location>
</feature>
<evidence type="ECO:0000256" key="29">
    <source>
        <dbReference type="ARBA" id="ARBA00023280"/>
    </source>
</evidence>
<evidence type="ECO:0000256" key="16">
    <source>
        <dbReference type="ARBA" id="ARBA00022729"/>
    </source>
</evidence>
<keyword evidence="25 32" id="KW-0472">Membrane</keyword>
<keyword evidence="21 32" id="KW-1164">Virus endocytosis by host</keyword>
<dbReference type="GO" id="GO:1903908">
    <property type="term" value="P:positive regulation of plasma membrane raft polarization"/>
    <property type="evidence" value="ECO:0007669"/>
    <property type="project" value="UniProtKB-UniRule"/>
</dbReference>
<feature type="transmembrane region" description="Helical" evidence="33">
    <location>
        <begin position="507"/>
        <end position="530"/>
    </location>
</feature>
<evidence type="ECO:0000256" key="8">
    <source>
        <dbReference type="ARBA" id="ARBA00022510"/>
    </source>
</evidence>
<protein>
    <recommendedName>
        <fullName evidence="32">Envelope glycoprotein gp160</fullName>
    </recommendedName>
    <alternativeName>
        <fullName evidence="32">Env polyprotein</fullName>
    </alternativeName>
    <component>
        <recommendedName>
            <fullName evidence="32">Surface protein gp120</fullName>
            <shortName evidence="32">SU</shortName>
        </recommendedName>
        <alternativeName>
            <fullName evidence="32">Glycoprotein 120</fullName>
            <shortName evidence="32">gp120</shortName>
        </alternativeName>
    </component>
    <component>
        <recommendedName>
            <fullName evidence="32">Transmembrane protein gp41</fullName>
            <shortName evidence="32">TM</shortName>
        </recommendedName>
        <alternativeName>
            <fullName evidence="32">Glycoprotein 41</fullName>
            <shortName evidence="32">gp41</shortName>
        </alternativeName>
    </component>
</protein>
<dbReference type="SUPFAM" id="SSF58069">
    <property type="entry name" value="Virus ectodomain"/>
    <property type="match status" value="1"/>
</dbReference>
<keyword evidence="23 32" id="KW-1039">Host endosome</keyword>
<comment type="domain">
    <text evidence="32">Some of the most genetically diverse regions of the viral genome are present in Env. They are called variable regions 1 through 5 (V1 through V5). Coreceptor usage of gp120 is determined mainly by the primary structure of the third variable region (V3) in the outer domain of gp120. The sequence of V3 determines which coreceptor, CCR5 and/or CXCR4 (corresponding to R5/macrophage, X4/T cell and R5X4/T cell and macrophage tropism), is used to trigger the fusion potential of the Env complex, and hence which cells the virus can infect. Binding to CCR5 involves a region adjacent in addition to V3.</text>
</comment>
<evidence type="ECO:0000256" key="18">
    <source>
        <dbReference type="ARBA" id="ARBA00022844"/>
    </source>
</evidence>
<feature type="region of interest" description="Fusion peptide" evidence="32">
    <location>
        <begin position="507"/>
        <end position="527"/>
    </location>
</feature>
<keyword evidence="29 32" id="KW-0899">Viral immunoevasion</keyword>
<evidence type="ECO:0000256" key="10">
    <source>
        <dbReference type="ARBA" id="ARBA00022570"/>
    </source>
</evidence>
<feature type="site" description="Cleavage; by host furin" evidence="32">
    <location>
        <begin position="506"/>
        <end position="507"/>
    </location>
</feature>
<keyword evidence="10 32" id="KW-1165">Clathrin-mediated endocytosis of virus by host</keyword>
<keyword evidence="26 32" id="KW-0564">Palmitate</keyword>